<dbReference type="Gene3D" id="3.30.2090.10">
    <property type="entry name" value="Multidrug efflux transporter AcrB TolC docking domain, DN and DC subdomains"/>
    <property type="match status" value="1"/>
</dbReference>
<dbReference type="Proteomes" id="UP000885830">
    <property type="component" value="Unassembled WGS sequence"/>
</dbReference>
<dbReference type="EMBL" id="DRMJ01000314">
    <property type="protein sequence ID" value="HHL43169.1"/>
    <property type="molecule type" value="Genomic_DNA"/>
</dbReference>
<dbReference type="PANTHER" id="PTHR32063">
    <property type="match status" value="1"/>
</dbReference>
<dbReference type="Gene3D" id="3.30.70.1320">
    <property type="entry name" value="Multidrug efflux transporter AcrB pore domain like"/>
    <property type="match status" value="1"/>
</dbReference>
<dbReference type="InterPro" id="IPR001036">
    <property type="entry name" value="Acrflvin-R"/>
</dbReference>
<dbReference type="InterPro" id="IPR027463">
    <property type="entry name" value="AcrB_DN_DC_subdom"/>
</dbReference>
<proteinExistence type="predicted"/>
<dbReference type="SUPFAM" id="SSF82714">
    <property type="entry name" value="Multidrug efflux transporter AcrB TolC docking domain, DN and DC subdomains"/>
    <property type="match status" value="1"/>
</dbReference>
<dbReference type="Pfam" id="PF00873">
    <property type="entry name" value="ACR_tran"/>
    <property type="match status" value="1"/>
</dbReference>
<feature type="non-terminal residue" evidence="1">
    <location>
        <position position="341"/>
    </location>
</feature>
<sequence>MNGLIKWFARNPVAANLLMLALLVGGFLTLPTYNREIMPSMPIRSIRVQVVYPGGNPAEVEDRISVRIEEAIHDVEGVTNIKSLATEGLGTVDAEIETNANPQKVLGEIKAKVDAILTFPKNSERPTVELNKFRSRAIQLAVIANTDENSLKSIAEDIRDEIGKLPGVDFAETVGVREYELGIEVSEDSLMRYGLTFDEVAQAVRNSSLNLPAGVIQAEGGDISLRTRSQAYTAEDFAKIVLIKNPDGTKIYLGDVAKIIDGFVETPVLTRFNNRPAVMINVLFTTNPDVVGVANRVKKYIKTKSTDLPDGVELVGWLDLSKSFKSRVNILTNSGLGGLVL</sequence>
<evidence type="ECO:0000313" key="1">
    <source>
        <dbReference type="EMBL" id="HHL43169.1"/>
    </source>
</evidence>
<protein>
    <submittedName>
        <fullName evidence="1">Efflux RND transporter permease subunit</fullName>
    </submittedName>
</protein>
<dbReference type="AlphaFoldDB" id="A0A7C5LUF1"/>
<organism evidence="1">
    <name type="scientific">Hellea balneolensis</name>
    <dbReference type="NCBI Taxonomy" id="287478"/>
    <lineage>
        <taxon>Bacteria</taxon>
        <taxon>Pseudomonadati</taxon>
        <taxon>Pseudomonadota</taxon>
        <taxon>Alphaproteobacteria</taxon>
        <taxon>Maricaulales</taxon>
        <taxon>Robiginitomaculaceae</taxon>
        <taxon>Hellea</taxon>
    </lineage>
</organism>
<reference evidence="1" key="1">
    <citation type="journal article" date="2020" name="mSystems">
        <title>Genome- and Community-Level Interaction Insights into Carbon Utilization and Element Cycling Functions of Hydrothermarchaeota in Hydrothermal Sediment.</title>
        <authorList>
            <person name="Zhou Z."/>
            <person name="Liu Y."/>
            <person name="Xu W."/>
            <person name="Pan J."/>
            <person name="Luo Z.H."/>
            <person name="Li M."/>
        </authorList>
    </citation>
    <scope>NUCLEOTIDE SEQUENCE [LARGE SCALE GENOMIC DNA]</scope>
    <source>
        <strain evidence="1">HyVt-485</strain>
    </source>
</reference>
<name>A0A7C5LUF1_9PROT</name>
<comment type="caution">
    <text evidence="1">The sequence shown here is derived from an EMBL/GenBank/DDBJ whole genome shotgun (WGS) entry which is preliminary data.</text>
</comment>
<dbReference type="PANTHER" id="PTHR32063:SF33">
    <property type="entry name" value="RND SUPERFAMILY EFFLUX PUMP PERMEASE COMPONENT"/>
    <property type="match status" value="1"/>
</dbReference>
<dbReference type="SUPFAM" id="SSF82693">
    <property type="entry name" value="Multidrug efflux transporter AcrB pore domain, PN1, PN2, PC1 and PC2 subdomains"/>
    <property type="match status" value="2"/>
</dbReference>
<accession>A0A7C5LUF1</accession>
<dbReference type="GO" id="GO:0005886">
    <property type="term" value="C:plasma membrane"/>
    <property type="evidence" value="ECO:0007669"/>
    <property type="project" value="TreeGrafter"/>
</dbReference>
<gene>
    <name evidence="1" type="ORF">ENJ42_06095</name>
</gene>
<dbReference type="Gene3D" id="1.20.1640.10">
    <property type="entry name" value="Multidrug efflux transporter AcrB transmembrane domain"/>
    <property type="match status" value="1"/>
</dbReference>
<dbReference type="Gene3D" id="3.30.70.1430">
    <property type="entry name" value="Multidrug efflux transporter AcrB pore domain"/>
    <property type="match status" value="1"/>
</dbReference>
<dbReference type="GO" id="GO:0042910">
    <property type="term" value="F:xenobiotic transmembrane transporter activity"/>
    <property type="evidence" value="ECO:0007669"/>
    <property type="project" value="TreeGrafter"/>
</dbReference>